<dbReference type="EMBL" id="CM055757">
    <property type="protein sequence ID" value="KAJ7988926.1"/>
    <property type="molecule type" value="Genomic_DNA"/>
</dbReference>
<keyword evidence="2" id="KW-1185">Reference proteome</keyword>
<comment type="caution">
    <text evidence="1">The sequence shown here is derived from an EMBL/GenBank/DDBJ whole genome shotgun (WGS) entry which is preliminary data.</text>
</comment>
<protein>
    <submittedName>
        <fullName evidence="1">Uncharacterized protein</fullName>
    </submittedName>
</protein>
<gene>
    <name evidence="1" type="ORF">DPEC_G00314250</name>
</gene>
<evidence type="ECO:0000313" key="2">
    <source>
        <dbReference type="Proteomes" id="UP001157502"/>
    </source>
</evidence>
<dbReference type="Proteomes" id="UP001157502">
    <property type="component" value="Chromosome 30"/>
</dbReference>
<organism evidence="1 2">
    <name type="scientific">Dallia pectoralis</name>
    <name type="common">Alaska blackfish</name>
    <dbReference type="NCBI Taxonomy" id="75939"/>
    <lineage>
        <taxon>Eukaryota</taxon>
        <taxon>Metazoa</taxon>
        <taxon>Chordata</taxon>
        <taxon>Craniata</taxon>
        <taxon>Vertebrata</taxon>
        <taxon>Euteleostomi</taxon>
        <taxon>Actinopterygii</taxon>
        <taxon>Neopterygii</taxon>
        <taxon>Teleostei</taxon>
        <taxon>Protacanthopterygii</taxon>
        <taxon>Esociformes</taxon>
        <taxon>Umbridae</taxon>
        <taxon>Dallia</taxon>
    </lineage>
</organism>
<accession>A0ACC2FBY7</accession>
<reference evidence="1" key="1">
    <citation type="submission" date="2021-05" db="EMBL/GenBank/DDBJ databases">
        <authorList>
            <person name="Pan Q."/>
            <person name="Jouanno E."/>
            <person name="Zahm M."/>
            <person name="Klopp C."/>
            <person name="Cabau C."/>
            <person name="Louis A."/>
            <person name="Berthelot C."/>
            <person name="Parey E."/>
            <person name="Roest Crollius H."/>
            <person name="Montfort J."/>
            <person name="Robinson-Rechavi M."/>
            <person name="Bouchez O."/>
            <person name="Lampietro C."/>
            <person name="Lopez Roques C."/>
            <person name="Donnadieu C."/>
            <person name="Postlethwait J."/>
            <person name="Bobe J."/>
            <person name="Dillon D."/>
            <person name="Chandos A."/>
            <person name="von Hippel F."/>
            <person name="Guiguen Y."/>
        </authorList>
    </citation>
    <scope>NUCLEOTIDE SEQUENCE</scope>
    <source>
        <strain evidence="1">YG-Jan2019</strain>
    </source>
</reference>
<sequence>MWCRKVPFRSPGPRGSPWGVGPEAYAGRARLPKNTGFRAGNALVIFAVDETPPDLSSDVHRRLQTQLGTRRLKKGSTHLDLSPRPYPGYPHTSQPRPSSLPVRPLSCQLKSRHCQELATVSAGGNKQADRTERALAGR</sequence>
<name>A0ACC2FBY7_DALPE</name>
<proteinExistence type="predicted"/>
<evidence type="ECO:0000313" key="1">
    <source>
        <dbReference type="EMBL" id="KAJ7988926.1"/>
    </source>
</evidence>